<dbReference type="PROSITE" id="PS50157">
    <property type="entry name" value="ZINC_FINGER_C2H2_2"/>
    <property type="match status" value="2"/>
</dbReference>
<dbReference type="InterPro" id="IPR050331">
    <property type="entry name" value="Zinc_finger"/>
</dbReference>
<reference evidence="10" key="1">
    <citation type="journal article" date="2020" name="Stud. Mycol.">
        <title>101 Dothideomycetes genomes: a test case for predicting lifestyles and emergence of pathogens.</title>
        <authorList>
            <person name="Haridas S."/>
            <person name="Albert R."/>
            <person name="Binder M."/>
            <person name="Bloem J."/>
            <person name="Labutti K."/>
            <person name="Salamov A."/>
            <person name="Andreopoulos B."/>
            <person name="Baker S."/>
            <person name="Barry K."/>
            <person name="Bills G."/>
            <person name="Bluhm B."/>
            <person name="Cannon C."/>
            <person name="Castanera R."/>
            <person name="Culley D."/>
            <person name="Daum C."/>
            <person name="Ezra D."/>
            <person name="Gonzalez J."/>
            <person name="Henrissat B."/>
            <person name="Kuo A."/>
            <person name="Liang C."/>
            <person name="Lipzen A."/>
            <person name="Lutzoni F."/>
            <person name="Magnuson J."/>
            <person name="Mondo S."/>
            <person name="Nolan M."/>
            <person name="Ohm R."/>
            <person name="Pangilinan J."/>
            <person name="Park H.-J."/>
            <person name="Ramirez L."/>
            <person name="Alfaro M."/>
            <person name="Sun H."/>
            <person name="Tritt A."/>
            <person name="Yoshinaga Y."/>
            <person name="Zwiers L.-H."/>
            <person name="Turgeon B."/>
            <person name="Goodwin S."/>
            <person name="Spatafora J."/>
            <person name="Crous P."/>
            <person name="Grigoriev I."/>
        </authorList>
    </citation>
    <scope>NUCLEOTIDE SEQUENCE</scope>
    <source>
        <strain evidence="10">CBS 175.79</strain>
    </source>
</reference>
<dbReference type="InterPro" id="IPR036236">
    <property type="entry name" value="Znf_C2H2_sf"/>
</dbReference>
<feature type="domain" description="C2H2-type" evidence="9">
    <location>
        <begin position="240"/>
        <end position="267"/>
    </location>
</feature>
<dbReference type="PANTHER" id="PTHR16515:SF49">
    <property type="entry name" value="GASTRULA ZINC FINGER PROTEIN XLCGF49.1-LIKE-RELATED"/>
    <property type="match status" value="1"/>
</dbReference>
<feature type="compositionally biased region" description="Polar residues" evidence="8">
    <location>
        <begin position="172"/>
        <end position="197"/>
    </location>
</feature>
<evidence type="ECO:0000256" key="5">
    <source>
        <dbReference type="ARBA" id="ARBA00022833"/>
    </source>
</evidence>
<accession>A0A6A5XCC9</accession>
<feature type="region of interest" description="Disordered" evidence="8">
    <location>
        <begin position="170"/>
        <end position="217"/>
    </location>
</feature>
<keyword evidence="2" id="KW-0479">Metal-binding</keyword>
<comment type="subcellular location">
    <subcellularLocation>
        <location evidence="1">Nucleus</location>
    </subcellularLocation>
</comment>
<evidence type="ECO:0000256" key="4">
    <source>
        <dbReference type="ARBA" id="ARBA00022771"/>
    </source>
</evidence>
<dbReference type="EMBL" id="ML978076">
    <property type="protein sequence ID" value="KAF2010476.1"/>
    <property type="molecule type" value="Genomic_DNA"/>
</dbReference>
<gene>
    <name evidence="10" type="ORF">BU24DRAFT_427599</name>
</gene>
<dbReference type="Gene3D" id="3.30.160.60">
    <property type="entry name" value="Classic Zinc Finger"/>
    <property type="match status" value="1"/>
</dbReference>
<feature type="domain" description="C2H2-type" evidence="9">
    <location>
        <begin position="268"/>
        <end position="295"/>
    </location>
</feature>
<dbReference type="GO" id="GO:0010468">
    <property type="term" value="P:regulation of gene expression"/>
    <property type="evidence" value="ECO:0007669"/>
    <property type="project" value="TreeGrafter"/>
</dbReference>
<dbReference type="InterPro" id="IPR013087">
    <property type="entry name" value="Znf_C2H2_type"/>
</dbReference>
<evidence type="ECO:0000256" key="2">
    <source>
        <dbReference type="ARBA" id="ARBA00022723"/>
    </source>
</evidence>
<organism evidence="10 11">
    <name type="scientific">Aaosphaeria arxii CBS 175.79</name>
    <dbReference type="NCBI Taxonomy" id="1450172"/>
    <lineage>
        <taxon>Eukaryota</taxon>
        <taxon>Fungi</taxon>
        <taxon>Dikarya</taxon>
        <taxon>Ascomycota</taxon>
        <taxon>Pezizomycotina</taxon>
        <taxon>Dothideomycetes</taxon>
        <taxon>Pleosporomycetidae</taxon>
        <taxon>Pleosporales</taxon>
        <taxon>Pleosporales incertae sedis</taxon>
        <taxon>Aaosphaeria</taxon>
    </lineage>
</organism>
<evidence type="ECO:0000313" key="11">
    <source>
        <dbReference type="Proteomes" id="UP000799778"/>
    </source>
</evidence>
<dbReference type="Pfam" id="PF00096">
    <property type="entry name" value="zf-C2H2"/>
    <property type="match status" value="2"/>
</dbReference>
<evidence type="ECO:0000313" key="10">
    <source>
        <dbReference type="EMBL" id="KAF2010476.1"/>
    </source>
</evidence>
<keyword evidence="3" id="KW-0677">Repeat</keyword>
<evidence type="ECO:0000256" key="1">
    <source>
        <dbReference type="ARBA" id="ARBA00004123"/>
    </source>
</evidence>
<dbReference type="GO" id="GO:0008270">
    <property type="term" value="F:zinc ion binding"/>
    <property type="evidence" value="ECO:0007669"/>
    <property type="project" value="UniProtKB-KW"/>
</dbReference>
<dbReference type="PROSITE" id="PS00028">
    <property type="entry name" value="ZINC_FINGER_C2H2_1"/>
    <property type="match status" value="2"/>
</dbReference>
<keyword evidence="6" id="KW-0539">Nucleus</keyword>
<protein>
    <recommendedName>
        <fullName evidence="9">C2H2-type domain-containing protein</fullName>
    </recommendedName>
</protein>
<sequence length="311" mass="35095">MAYNDDNHEWLVPLANICTCADTNGYSQLHCMIHSPLFQQNEHDLRTQARSGTNNSAQRFPDASQPLNAYYASTYGYSGDMQGGTRYSDQEHPSFTRGSTGSFAWGSWNGHGLAEGPLDGLLDDFSSFSFAEPLYGGVPSVSPPGQQARNNDSRPQLYSENEMLFAAPSHATFGTSAPPGNQQTPRRTSAQFDQPRTYSRLASKPPYHPSEHPFLQPSMQYDASDLTAPPAFQDDSNDKNQCDICGQTFSRPYDRRRHMGKHMEEAHYKCRHCTKTFYRPDKLYLHARRHGSVYEREVREMFGKKASKNAR</sequence>
<dbReference type="GO" id="GO:0005634">
    <property type="term" value="C:nucleus"/>
    <property type="evidence" value="ECO:0007669"/>
    <property type="project" value="UniProtKB-SubCell"/>
</dbReference>
<dbReference type="Proteomes" id="UP000799778">
    <property type="component" value="Unassembled WGS sequence"/>
</dbReference>
<dbReference type="RefSeq" id="XP_033378815.1">
    <property type="nucleotide sequence ID" value="XM_033529264.1"/>
</dbReference>
<proteinExistence type="predicted"/>
<evidence type="ECO:0000256" key="8">
    <source>
        <dbReference type="SAM" id="MobiDB-lite"/>
    </source>
</evidence>
<keyword evidence="11" id="KW-1185">Reference proteome</keyword>
<dbReference type="PANTHER" id="PTHR16515">
    <property type="entry name" value="PR DOMAIN ZINC FINGER PROTEIN"/>
    <property type="match status" value="1"/>
</dbReference>
<evidence type="ECO:0000256" key="6">
    <source>
        <dbReference type="ARBA" id="ARBA00023242"/>
    </source>
</evidence>
<dbReference type="AlphaFoldDB" id="A0A6A5XCC9"/>
<dbReference type="GeneID" id="54286661"/>
<dbReference type="SUPFAM" id="SSF57667">
    <property type="entry name" value="beta-beta-alpha zinc fingers"/>
    <property type="match status" value="1"/>
</dbReference>
<name>A0A6A5XCC9_9PLEO</name>
<dbReference type="OrthoDB" id="8922241at2759"/>
<evidence type="ECO:0000256" key="7">
    <source>
        <dbReference type="PROSITE-ProRule" id="PRU00042"/>
    </source>
</evidence>
<keyword evidence="5" id="KW-0862">Zinc</keyword>
<keyword evidence="4 7" id="KW-0863">Zinc-finger</keyword>
<evidence type="ECO:0000256" key="3">
    <source>
        <dbReference type="ARBA" id="ARBA00022737"/>
    </source>
</evidence>
<evidence type="ECO:0000259" key="9">
    <source>
        <dbReference type="PROSITE" id="PS50157"/>
    </source>
</evidence>
<dbReference type="SMART" id="SM00355">
    <property type="entry name" value="ZnF_C2H2"/>
    <property type="match status" value="2"/>
</dbReference>